<accession>A0AB37UPG2</accession>
<name>A0AB37UPG2_9CYAN</name>
<dbReference type="Pfam" id="PF13563">
    <property type="entry name" value="2_5_RNA_ligase2"/>
    <property type="match status" value="1"/>
</dbReference>
<dbReference type="GO" id="GO:0004113">
    <property type="term" value="F:2',3'-cyclic-nucleotide 3'-phosphodiesterase activity"/>
    <property type="evidence" value="ECO:0007669"/>
    <property type="project" value="TreeGrafter"/>
</dbReference>
<dbReference type="PANTHER" id="PTHR28141">
    <property type="entry name" value="2',3'-CYCLIC-NUCLEOTIDE 3'-PHOSPHODIESTERASE"/>
    <property type="match status" value="1"/>
</dbReference>
<gene>
    <name evidence="1" type="ORF">DSM107010_12610</name>
</gene>
<keyword evidence="2" id="KW-1185">Reference proteome</keyword>
<evidence type="ECO:0000313" key="1">
    <source>
        <dbReference type="EMBL" id="RUT13306.1"/>
    </source>
</evidence>
<evidence type="ECO:0000313" key="2">
    <source>
        <dbReference type="Proteomes" id="UP000282574"/>
    </source>
</evidence>
<protein>
    <recommendedName>
        <fullName evidence="3">Cyclic phosphodiesterase-like protein</fullName>
    </recommendedName>
</protein>
<dbReference type="EMBL" id="RSCK01000007">
    <property type="protein sequence ID" value="RUT13306.1"/>
    <property type="molecule type" value="Genomic_DNA"/>
</dbReference>
<dbReference type="Proteomes" id="UP000282574">
    <property type="component" value="Unassembled WGS sequence"/>
</dbReference>
<organism evidence="1 2">
    <name type="scientific">Chroococcidiopsis cubana SAG 39.79</name>
    <dbReference type="NCBI Taxonomy" id="388085"/>
    <lineage>
        <taxon>Bacteria</taxon>
        <taxon>Bacillati</taxon>
        <taxon>Cyanobacteriota</taxon>
        <taxon>Cyanophyceae</taxon>
        <taxon>Chroococcidiopsidales</taxon>
        <taxon>Chroococcidiopsidaceae</taxon>
        <taxon>Chroococcidiopsis</taxon>
    </lineage>
</organism>
<proteinExistence type="predicted"/>
<dbReference type="InterPro" id="IPR012386">
    <property type="entry name" value="Cyclic-nucl_3Pdiesterase"/>
</dbReference>
<dbReference type="InterPro" id="IPR009097">
    <property type="entry name" value="Cyclic_Pdiesterase"/>
</dbReference>
<dbReference type="GO" id="GO:0009187">
    <property type="term" value="P:cyclic nucleotide metabolic process"/>
    <property type="evidence" value="ECO:0007669"/>
    <property type="project" value="TreeGrafter"/>
</dbReference>
<dbReference type="PANTHER" id="PTHR28141:SF1">
    <property type="entry name" value="2',3'-CYCLIC-NUCLEOTIDE 3'-PHOSPHODIESTERASE"/>
    <property type="match status" value="1"/>
</dbReference>
<evidence type="ECO:0008006" key="3">
    <source>
        <dbReference type="Google" id="ProtNLM"/>
    </source>
</evidence>
<dbReference type="AlphaFoldDB" id="A0AB37UPG2"/>
<dbReference type="RefSeq" id="WP_015156490.1">
    <property type="nucleotide sequence ID" value="NZ_JAVKZF010000003.1"/>
</dbReference>
<reference evidence="1 2" key="1">
    <citation type="journal article" date="2019" name="Genome Biol. Evol.">
        <title>Day and night: Metabolic profiles and evolutionary relationships of six axenic non-marine cyanobacteria.</title>
        <authorList>
            <person name="Will S.E."/>
            <person name="Henke P."/>
            <person name="Boedeker C."/>
            <person name="Huang S."/>
            <person name="Brinkmann H."/>
            <person name="Rohde M."/>
            <person name="Jarek M."/>
            <person name="Friedl T."/>
            <person name="Seufert S."/>
            <person name="Schumacher M."/>
            <person name="Overmann J."/>
            <person name="Neumann-Schaal M."/>
            <person name="Petersen J."/>
        </authorList>
    </citation>
    <scope>NUCLEOTIDE SEQUENCE [LARGE SCALE GENOMIC DNA]</scope>
    <source>
        <strain evidence="1 2">SAG 39.79</strain>
    </source>
</reference>
<comment type="caution">
    <text evidence="1">The sequence shown here is derived from an EMBL/GenBank/DDBJ whole genome shotgun (WGS) entry which is preliminary data.</text>
</comment>
<dbReference type="Gene3D" id="3.90.1140.10">
    <property type="entry name" value="Cyclic phosphodiesterase"/>
    <property type="match status" value="1"/>
</dbReference>
<dbReference type="SUPFAM" id="SSF55144">
    <property type="entry name" value="LigT-like"/>
    <property type="match status" value="1"/>
</dbReference>
<sequence length="178" mass="20021">MGQKVAFWLIPATADRIFFQEAIDRLAENYAAFSFTPHVTIYWGEFADDASLTEILEQAVRGINAFSLQCDRVLYTDQFTKTLFVQFHPSIILSQITESIRNHSQSPADFTLNPHLSLMYKHLDADVKQSIAATISLPRTEVFFDEIQVLLTPDTAQSQADIENITSVISCQLPGSCE</sequence>